<evidence type="ECO:0000259" key="2">
    <source>
        <dbReference type="Pfam" id="PF13293"/>
    </source>
</evidence>
<name>A0A8C9PPY4_SPEDA</name>
<feature type="domain" description="DUF4074" evidence="2">
    <location>
        <begin position="114"/>
        <end position="146"/>
    </location>
</feature>
<protein>
    <recommendedName>
        <fullName evidence="2">DUF4074 domain-containing protein</fullName>
    </recommendedName>
</protein>
<feature type="region of interest" description="Disordered" evidence="1">
    <location>
        <begin position="124"/>
        <end position="148"/>
    </location>
</feature>
<sequence>KEGVRGREGRRPSSLNPGEISRLPLALGLDVNIYYVCLFSPRRWLREREREKERSGGGSGVSRDPRGCQCPVVRVSGPCKLPSTARASPSDAESHLLRQRRGCALRRLLLVLWHHGPCDPHPTYTDLSSHHAPPPQGRIQEAPKLTHL</sequence>
<feature type="region of interest" description="Disordered" evidence="1">
    <location>
        <begin position="47"/>
        <end position="69"/>
    </location>
</feature>
<evidence type="ECO:0000256" key="1">
    <source>
        <dbReference type="SAM" id="MobiDB-lite"/>
    </source>
</evidence>
<evidence type="ECO:0000313" key="3">
    <source>
        <dbReference type="Ensembl" id="ENSSDAP00000013972.1"/>
    </source>
</evidence>
<dbReference type="Pfam" id="PF13293">
    <property type="entry name" value="DUF4074"/>
    <property type="match status" value="1"/>
</dbReference>
<proteinExistence type="predicted"/>
<dbReference type="Ensembl" id="ENSSDAT00000015832.1">
    <property type="protein sequence ID" value="ENSSDAP00000013972.1"/>
    <property type="gene ID" value="ENSSDAG00000012609.1"/>
</dbReference>
<reference evidence="3" key="2">
    <citation type="submission" date="2025-09" db="UniProtKB">
        <authorList>
            <consortium name="Ensembl"/>
        </authorList>
    </citation>
    <scope>IDENTIFICATION</scope>
</reference>
<dbReference type="Proteomes" id="UP000694422">
    <property type="component" value="Unplaced"/>
</dbReference>
<reference evidence="3" key="1">
    <citation type="submission" date="2025-08" db="UniProtKB">
        <authorList>
            <consortium name="Ensembl"/>
        </authorList>
    </citation>
    <scope>IDENTIFICATION</scope>
</reference>
<evidence type="ECO:0000313" key="4">
    <source>
        <dbReference type="Proteomes" id="UP000694422"/>
    </source>
</evidence>
<dbReference type="InterPro" id="IPR025281">
    <property type="entry name" value="DUF4074"/>
</dbReference>
<dbReference type="AlphaFoldDB" id="A0A8C9PPY4"/>
<organism evidence="3 4">
    <name type="scientific">Spermophilus dauricus</name>
    <name type="common">Daurian ground squirrel</name>
    <dbReference type="NCBI Taxonomy" id="99837"/>
    <lineage>
        <taxon>Eukaryota</taxon>
        <taxon>Metazoa</taxon>
        <taxon>Chordata</taxon>
        <taxon>Craniata</taxon>
        <taxon>Vertebrata</taxon>
        <taxon>Euteleostomi</taxon>
        <taxon>Mammalia</taxon>
        <taxon>Eutheria</taxon>
        <taxon>Euarchontoglires</taxon>
        <taxon>Glires</taxon>
        <taxon>Rodentia</taxon>
        <taxon>Sciuromorpha</taxon>
        <taxon>Sciuridae</taxon>
        <taxon>Xerinae</taxon>
        <taxon>Marmotini</taxon>
        <taxon>Spermophilus</taxon>
    </lineage>
</organism>
<accession>A0A8C9PPY4</accession>
<keyword evidence="4" id="KW-1185">Reference proteome</keyword>